<keyword evidence="6" id="KW-0809">Transit peptide</keyword>
<evidence type="ECO:0000259" key="8">
    <source>
        <dbReference type="Pfam" id="PF16953"/>
    </source>
</evidence>
<name>A0AA85K4X0_TRIRE</name>
<evidence type="ECO:0000256" key="4">
    <source>
        <dbReference type="ARBA" id="ARBA00022801"/>
    </source>
</evidence>
<evidence type="ECO:0000256" key="7">
    <source>
        <dbReference type="ARBA" id="ARBA00023128"/>
    </source>
</evidence>
<dbReference type="Pfam" id="PF16953">
    <property type="entry name" value="PRORP"/>
    <property type="match status" value="1"/>
</dbReference>
<evidence type="ECO:0000313" key="10">
    <source>
        <dbReference type="WBParaSite" id="TREG1_61920.1"/>
    </source>
</evidence>
<evidence type="ECO:0000256" key="5">
    <source>
        <dbReference type="ARBA" id="ARBA00022833"/>
    </source>
</evidence>
<reference evidence="9" key="1">
    <citation type="submission" date="2022-06" db="EMBL/GenBank/DDBJ databases">
        <authorList>
            <person name="Berger JAMES D."/>
            <person name="Berger JAMES D."/>
        </authorList>
    </citation>
    <scope>NUCLEOTIDE SEQUENCE [LARGE SCALE GENOMIC DNA]</scope>
</reference>
<proteinExistence type="inferred from homology"/>
<dbReference type="PANTHER" id="PTHR13547">
    <property type="match status" value="1"/>
</dbReference>
<dbReference type="GO" id="GO:0004526">
    <property type="term" value="F:ribonuclease P activity"/>
    <property type="evidence" value="ECO:0007669"/>
    <property type="project" value="TreeGrafter"/>
</dbReference>
<evidence type="ECO:0000256" key="3">
    <source>
        <dbReference type="ARBA" id="ARBA00022723"/>
    </source>
</evidence>
<accession>A0AA85K4X0</accession>
<organism evidence="9 10">
    <name type="scientific">Trichobilharzia regenti</name>
    <name type="common">Nasal bird schistosome</name>
    <dbReference type="NCBI Taxonomy" id="157069"/>
    <lineage>
        <taxon>Eukaryota</taxon>
        <taxon>Metazoa</taxon>
        <taxon>Spiralia</taxon>
        <taxon>Lophotrochozoa</taxon>
        <taxon>Platyhelminthes</taxon>
        <taxon>Trematoda</taxon>
        <taxon>Digenea</taxon>
        <taxon>Strigeidida</taxon>
        <taxon>Schistosomatoidea</taxon>
        <taxon>Schistosomatidae</taxon>
        <taxon>Trichobilharzia</taxon>
    </lineage>
</organism>
<dbReference type="GO" id="GO:0046872">
    <property type="term" value="F:metal ion binding"/>
    <property type="evidence" value="ECO:0007669"/>
    <property type="project" value="UniProtKB-KW"/>
</dbReference>
<evidence type="ECO:0000256" key="1">
    <source>
        <dbReference type="ARBA" id="ARBA00004173"/>
    </source>
</evidence>
<dbReference type="GO" id="GO:0097745">
    <property type="term" value="P:mitochondrial tRNA 5'-end processing"/>
    <property type="evidence" value="ECO:0007669"/>
    <property type="project" value="TreeGrafter"/>
</dbReference>
<keyword evidence="3" id="KW-0479">Metal-binding</keyword>
<evidence type="ECO:0000256" key="6">
    <source>
        <dbReference type="ARBA" id="ARBA00022946"/>
    </source>
</evidence>
<dbReference type="Proteomes" id="UP000050795">
    <property type="component" value="Unassembled WGS sequence"/>
</dbReference>
<keyword evidence="5" id="KW-0862">Zinc</keyword>
<comment type="subcellular location">
    <subcellularLocation>
        <location evidence="1">Mitochondrion</location>
    </subcellularLocation>
</comment>
<keyword evidence="4" id="KW-0378">Hydrolase</keyword>
<evidence type="ECO:0000256" key="2">
    <source>
        <dbReference type="ARBA" id="ARBA00007626"/>
    </source>
</evidence>
<dbReference type="Gene3D" id="3.40.50.11980">
    <property type="match status" value="1"/>
</dbReference>
<dbReference type="GO" id="GO:0001682">
    <property type="term" value="P:tRNA 5'-leader removal"/>
    <property type="evidence" value="ECO:0007669"/>
    <property type="project" value="TreeGrafter"/>
</dbReference>
<sequence length="597" mass="69704">MPSQVSVFHIIQATFGGKYCAFRYLIYPVAEKHRELFISHQLSSFQWYNYFKKTTNSQNMSAAKICRLHHQLLFHLYKVYSLHILQRTLCSKPSYKISTLFDTHTMNQHITKHKIYSVLSPLGDFNVSVDDFRSMRNSLHAKQISSFWPCIIDYAISNNCFELRKSLISYILSDKHVHSNMTLIKMLNLLIYEEHYGDFKMLYEELISRLTPIEKKVFYNDLAKLLARTPYWRESLELVSTSEMNGFDYTKVYEMICLSAIKFDAMSSVFECLNQLRCCPKDEIFLKFFDKLSTIEDKEEVVGFVDHLFQLMHTHRWIMSSEVAKYIDAWFCSLKDKRWIGNLSAHISSRGYLCSVCNGGLPPADMSQFRLSEMADKFFETVVKGTDIRNLFMSAKSDEIDTLHRFLDSQTEPLDCIIDFLNLMNTRRFQFTDSSGILVAEVLRQINKDFNLRRFCLVSKGNTILRRPGFWNPIKILGNQLGISVHKFCTNAKSEDDAFLLYMALKSGPQCYIVSNDEFKNYRFSAGRELGEQISRWQSHRHIVLQPFIPSVYLKPSKCDLSVHGSPDIGWHIPYHSGKSRKFYTAVNSWLCLRRVK</sequence>
<dbReference type="GO" id="GO:0030678">
    <property type="term" value="C:mitochondrial ribonuclease P complex"/>
    <property type="evidence" value="ECO:0007669"/>
    <property type="project" value="TreeGrafter"/>
</dbReference>
<dbReference type="WBParaSite" id="TREG1_61920.1">
    <property type="protein sequence ID" value="TREG1_61920.1"/>
    <property type="gene ID" value="TREG1_61920"/>
</dbReference>
<feature type="domain" description="PRORP" evidence="8">
    <location>
        <begin position="353"/>
        <end position="592"/>
    </location>
</feature>
<evidence type="ECO:0000313" key="9">
    <source>
        <dbReference type="Proteomes" id="UP000050795"/>
    </source>
</evidence>
<dbReference type="InterPro" id="IPR031595">
    <property type="entry name" value="PRORP_C"/>
</dbReference>
<comment type="similarity">
    <text evidence="2">Belongs to the PPR family. P subfamily.</text>
</comment>
<keyword evidence="9" id="KW-1185">Reference proteome</keyword>
<dbReference type="AlphaFoldDB" id="A0AA85K4X0"/>
<dbReference type="PANTHER" id="PTHR13547:SF1">
    <property type="entry name" value="MITOCHONDRIAL RIBONUCLEASE P CATALYTIC SUBUNIT"/>
    <property type="match status" value="1"/>
</dbReference>
<reference evidence="10" key="2">
    <citation type="submission" date="2023-11" db="UniProtKB">
        <authorList>
            <consortium name="WormBaseParasite"/>
        </authorList>
    </citation>
    <scope>IDENTIFICATION</scope>
</reference>
<keyword evidence="7" id="KW-0496">Mitochondrion</keyword>
<protein>
    <recommendedName>
        <fullName evidence="8">PRORP domain-containing protein</fullName>
    </recommendedName>
</protein>